<gene>
    <name evidence="2" type="ORF">BDZ94DRAFT_1314051</name>
</gene>
<dbReference type="Proteomes" id="UP000807353">
    <property type="component" value="Unassembled WGS sequence"/>
</dbReference>
<organism evidence="2 3">
    <name type="scientific">Collybia nuda</name>
    <dbReference type="NCBI Taxonomy" id="64659"/>
    <lineage>
        <taxon>Eukaryota</taxon>
        <taxon>Fungi</taxon>
        <taxon>Dikarya</taxon>
        <taxon>Basidiomycota</taxon>
        <taxon>Agaricomycotina</taxon>
        <taxon>Agaricomycetes</taxon>
        <taxon>Agaricomycetidae</taxon>
        <taxon>Agaricales</taxon>
        <taxon>Tricholomatineae</taxon>
        <taxon>Clitocybaceae</taxon>
        <taxon>Collybia</taxon>
    </lineage>
</organism>
<dbReference type="OrthoDB" id="3199068at2759"/>
<sequence>MDSAIPNGNSDLPKRDDLHYLEPMTFQVEDSLFKVPQYHFVRESEVFRDMLLLPQPLEGEREGSSDSKPLFLEGVSKIDFQRLLKVMYPLVIGTPPGHSKDEWISVLKLSAMWRLIGIRKFAIDQLTRMELDPIEKTMLAKEFKIPQWLQSAYQELATRQAMLTDEEARKIGYPTAIRVWHVREEYWRRSKSGYGFDVGNLEGVFAEELKEARAVEDCLFNVPKYHFVKSSDNFMKEYDLEGTGGQVPLTLDGISKVDFQRFLKVIYPLDFMPSMDKPAEEWVSVLKLSTRWHFDVLRKLALSQLTSVVMNPVERVVLAKQFNMWQWLRSGYESLVTRPEMISLEEAERIGYSTVHALYRTREERSRGSTCSCCFPRLDLEGIFAEEKWAMEAAEAAYNGAELESLEPPSRMGIVESGGGGGGKKKKKGRK</sequence>
<name>A0A9P5XVR6_9AGAR</name>
<evidence type="ECO:0008006" key="4">
    <source>
        <dbReference type="Google" id="ProtNLM"/>
    </source>
</evidence>
<keyword evidence="3" id="KW-1185">Reference proteome</keyword>
<proteinExistence type="predicted"/>
<dbReference type="AlphaFoldDB" id="A0A9P5XVR6"/>
<dbReference type="EMBL" id="MU150365">
    <property type="protein sequence ID" value="KAF9457589.1"/>
    <property type="molecule type" value="Genomic_DNA"/>
</dbReference>
<protein>
    <recommendedName>
        <fullName evidence="4">BTB domain-containing protein</fullName>
    </recommendedName>
</protein>
<evidence type="ECO:0000256" key="1">
    <source>
        <dbReference type="SAM" id="MobiDB-lite"/>
    </source>
</evidence>
<accession>A0A9P5XVR6</accession>
<evidence type="ECO:0000313" key="3">
    <source>
        <dbReference type="Proteomes" id="UP000807353"/>
    </source>
</evidence>
<dbReference type="InterPro" id="IPR011333">
    <property type="entry name" value="SKP1/BTB/POZ_sf"/>
</dbReference>
<feature type="region of interest" description="Disordered" evidence="1">
    <location>
        <begin position="409"/>
        <end position="431"/>
    </location>
</feature>
<evidence type="ECO:0000313" key="2">
    <source>
        <dbReference type="EMBL" id="KAF9457589.1"/>
    </source>
</evidence>
<dbReference type="Gene3D" id="3.30.710.10">
    <property type="entry name" value="Potassium Channel Kv1.1, Chain A"/>
    <property type="match status" value="1"/>
</dbReference>
<comment type="caution">
    <text evidence="2">The sequence shown here is derived from an EMBL/GenBank/DDBJ whole genome shotgun (WGS) entry which is preliminary data.</text>
</comment>
<reference evidence="2" key="1">
    <citation type="submission" date="2020-11" db="EMBL/GenBank/DDBJ databases">
        <authorList>
            <consortium name="DOE Joint Genome Institute"/>
            <person name="Ahrendt S."/>
            <person name="Riley R."/>
            <person name="Andreopoulos W."/>
            <person name="Labutti K."/>
            <person name="Pangilinan J."/>
            <person name="Ruiz-Duenas F.J."/>
            <person name="Barrasa J.M."/>
            <person name="Sanchez-Garcia M."/>
            <person name="Camarero S."/>
            <person name="Miyauchi S."/>
            <person name="Serrano A."/>
            <person name="Linde D."/>
            <person name="Babiker R."/>
            <person name="Drula E."/>
            <person name="Ayuso-Fernandez I."/>
            <person name="Pacheco R."/>
            <person name="Padilla G."/>
            <person name="Ferreira P."/>
            <person name="Barriuso J."/>
            <person name="Kellner H."/>
            <person name="Castanera R."/>
            <person name="Alfaro M."/>
            <person name="Ramirez L."/>
            <person name="Pisabarro A.G."/>
            <person name="Kuo A."/>
            <person name="Tritt A."/>
            <person name="Lipzen A."/>
            <person name="He G."/>
            <person name="Yan M."/>
            <person name="Ng V."/>
            <person name="Cullen D."/>
            <person name="Martin F."/>
            <person name="Rosso M.-N."/>
            <person name="Henrissat B."/>
            <person name="Hibbett D."/>
            <person name="Martinez A.T."/>
            <person name="Grigoriev I.V."/>
        </authorList>
    </citation>
    <scope>NUCLEOTIDE SEQUENCE</scope>
    <source>
        <strain evidence="2">CBS 247.69</strain>
    </source>
</reference>